<evidence type="ECO:0000256" key="2">
    <source>
        <dbReference type="ARBA" id="ARBA00022574"/>
    </source>
</evidence>
<dbReference type="InterPro" id="IPR015943">
    <property type="entry name" value="WD40/YVTN_repeat-like_dom_sf"/>
</dbReference>
<dbReference type="PROSITE" id="PS00678">
    <property type="entry name" value="WD_REPEATS_1"/>
    <property type="match status" value="2"/>
</dbReference>
<feature type="repeat" description="WD" evidence="6">
    <location>
        <begin position="292"/>
        <end position="328"/>
    </location>
</feature>
<dbReference type="InterPro" id="IPR022052">
    <property type="entry name" value="Histone-bd_RBBP4-like_N"/>
</dbReference>
<dbReference type="InterPro" id="IPR019775">
    <property type="entry name" value="WD40_repeat_CS"/>
</dbReference>
<dbReference type="GO" id="GO:0042254">
    <property type="term" value="P:ribosome biogenesis"/>
    <property type="evidence" value="ECO:0007669"/>
    <property type="project" value="TreeGrafter"/>
</dbReference>
<dbReference type="Pfam" id="PF12265">
    <property type="entry name" value="CAF1C_H4-bd"/>
    <property type="match status" value="1"/>
</dbReference>
<evidence type="ECO:0000313" key="8">
    <source>
        <dbReference type="Proteomes" id="UP000887569"/>
    </source>
</evidence>
<dbReference type="GO" id="GO:0005730">
    <property type="term" value="C:nucleolus"/>
    <property type="evidence" value="ECO:0007669"/>
    <property type="project" value="TreeGrafter"/>
</dbReference>
<dbReference type="Proteomes" id="UP000887569">
    <property type="component" value="Unplaced"/>
</dbReference>
<reference evidence="9 10" key="1">
    <citation type="submission" date="2022-11" db="UniProtKB">
        <authorList>
            <consortium name="WormBaseParasite"/>
        </authorList>
    </citation>
    <scope>IDENTIFICATION</scope>
</reference>
<dbReference type="PROSITE" id="PS50294">
    <property type="entry name" value="WD_REPEATS_REGION"/>
    <property type="match status" value="3"/>
</dbReference>
<dbReference type="PROSITE" id="PS50082">
    <property type="entry name" value="WD_REPEATS_2"/>
    <property type="match status" value="3"/>
</dbReference>
<keyword evidence="3" id="KW-0677">Repeat</keyword>
<dbReference type="Pfam" id="PF00400">
    <property type="entry name" value="WD40"/>
    <property type="match status" value="3"/>
</dbReference>
<organism evidence="8 10">
    <name type="scientific">Parascaris univalens</name>
    <name type="common">Nematode worm</name>
    <dbReference type="NCBI Taxonomy" id="6257"/>
    <lineage>
        <taxon>Eukaryota</taxon>
        <taxon>Metazoa</taxon>
        <taxon>Ecdysozoa</taxon>
        <taxon>Nematoda</taxon>
        <taxon>Chromadorea</taxon>
        <taxon>Rhabditida</taxon>
        <taxon>Spirurina</taxon>
        <taxon>Ascaridomorpha</taxon>
        <taxon>Ascaridoidea</taxon>
        <taxon>Ascarididae</taxon>
        <taxon>Parascaris</taxon>
    </lineage>
</organism>
<evidence type="ECO:0000259" key="7">
    <source>
        <dbReference type="Pfam" id="PF12265"/>
    </source>
</evidence>
<keyword evidence="2 6" id="KW-0853">WD repeat</keyword>
<keyword evidence="4" id="KW-0539">Nucleus</keyword>
<dbReference type="SUPFAM" id="SSF50978">
    <property type="entry name" value="WD40 repeat-like"/>
    <property type="match status" value="1"/>
</dbReference>
<protein>
    <recommendedName>
        <fullName evidence="5">Glutamate-rich WD repeat-containing protein 1</fullName>
    </recommendedName>
</protein>
<feature type="repeat" description="WD" evidence="6">
    <location>
        <begin position="339"/>
        <end position="374"/>
    </location>
</feature>
<dbReference type="InterPro" id="IPR051972">
    <property type="entry name" value="Glutamate-rich_WD_repeat"/>
</dbReference>
<evidence type="ECO:0000256" key="1">
    <source>
        <dbReference type="ARBA" id="ARBA00004123"/>
    </source>
</evidence>
<dbReference type="InterPro" id="IPR020472">
    <property type="entry name" value="WD40_PAC1"/>
</dbReference>
<accession>A0A915BAM3</accession>
<dbReference type="AlphaFoldDB" id="A0A915BAM3"/>
<proteinExistence type="predicted"/>
<feature type="repeat" description="WD" evidence="6">
    <location>
        <begin position="384"/>
        <end position="418"/>
    </location>
</feature>
<dbReference type="InterPro" id="IPR036322">
    <property type="entry name" value="WD40_repeat_dom_sf"/>
</dbReference>
<comment type="subcellular location">
    <subcellularLocation>
        <location evidence="1">Nucleus</location>
    </subcellularLocation>
</comment>
<dbReference type="PANTHER" id="PTHR45903">
    <property type="entry name" value="GLUTAMATE-RICH WD REPEAT-CONTAINING PROTEIN 1"/>
    <property type="match status" value="1"/>
</dbReference>
<dbReference type="InterPro" id="IPR001680">
    <property type="entry name" value="WD40_rpt"/>
</dbReference>
<keyword evidence="8" id="KW-1185">Reference proteome</keyword>
<dbReference type="PANTHER" id="PTHR45903:SF1">
    <property type="entry name" value="GLUTAMATE-RICH WD REPEAT-CONTAINING PROTEIN 1"/>
    <property type="match status" value="1"/>
</dbReference>
<evidence type="ECO:0000256" key="3">
    <source>
        <dbReference type="ARBA" id="ARBA00022737"/>
    </source>
</evidence>
<dbReference type="Gene3D" id="2.130.10.10">
    <property type="entry name" value="YVTN repeat-like/Quinoprotein amine dehydrogenase"/>
    <property type="match status" value="1"/>
</dbReference>
<evidence type="ECO:0000313" key="9">
    <source>
        <dbReference type="WBParaSite" id="PgR030_g066_t01"/>
    </source>
</evidence>
<evidence type="ECO:0000256" key="5">
    <source>
        <dbReference type="ARBA" id="ARBA00040876"/>
    </source>
</evidence>
<evidence type="ECO:0000256" key="6">
    <source>
        <dbReference type="PROSITE-ProRule" id="PRU00221"/>
    </source>
</evidence>
<dbReference type="PRINTS" id="PR00320">
    <property type="entry name" value="GPROTEINBRPT"/>
</dbReference>
<sequence>RFSVARMEQCLIHFVGCCVGAFVALRLSAVSCGFDSPYRSPMDDEEDSSSGEHVMEEGGKVKMTADKSTTRKVYIPGVSRPLKEDEEWEFDPEAYRLFHSYETSWPCLSFDTVVDNLGDNRTEFPFTCFLVAGTQAERSRDNEIIAMRLSNLTAVECDAEEQSESDDEEGMESGKVPRLHAAIIPHHGGVNRLRVATLGDSRVCAVWNELAKVQLWNLNDALKEVSGMEGASRSVKLKERPLFSFVGHRAEGYALAWSPIRLGSLASGDNNRSIHIWAMGEGGQWAVDQRPLSGHTGAVEDIAWSPTEEPLLASCAGDGSVKLWDTRSAPADACVCTVPNAHELDVNVLSWNKQEPLLVTGGDDATLKVWSLKTIQYCQPVAKFKHHKGPITSVEWCPHEATTMMASGEDDQTTIWDLAVEAEPGEETIEVPPQLLFVHMGQKEVKEVHWHSQIPGLAITTALSGFNVFKTISV</sequence>
<dbReference type="WBParaSite" id="PgR030_g066_t01">
    <property type="protein sequence ID" value="PgR030_g066_t01"/>
    <property type="gene ID" value="PgR030_g066"/>
</dbReference>
<evidence type="ECO:0000256" key="4">
    <source>
        <dbReference type="ARBA" id="ARBA00023242"/>
    </source>
</evidence>
<dbReference type="WBParaSite" id="PgR030_g066_t02">
    <property type="protein sequence ID" value="PgR030_g066_t02"/>
    <property type="gene ID" value="PgR030_g066"/>
</dbReference>
<evidence type="ECO:0000313" key="10">
    <source>
        <dbReference type="WBParaSite" id="PgR030_g066_t02"/>
    </source>
</evidence>
<dbReference type="SMART" id="SM00320">
    <property type="entry name" value="WD40"/>
    <property type="match status" value="4"/>
</dbReference>
<feature type="domain" description="Histone-binding protein RBBP4-like N-terminal" evidence="7">
    <location>
        <begin position="85"/>
        <end position="152"/>
    </location>
</feature>
<name>A0A915BAM3_PARUN</name>